<dbReference type="EMBL" id="CP114040">
    <property type="protein sequence ID" value="WAS95648.1"/>
    <property type="molecule type" value="Genomic_DNA"/>
</dbReference>
<evidence type="ECO:0000313" key="3">
    <source>
        <dbReference type="EMBL" id="WAS95648.1"/>
    </source>
</evidence>
<keyword evidence="4" id="KW-1185">Reference proteome</keyword>
<feature type="region of interest" description="Disordered" evidence="1">
    <location>
        <begin position="938"/>
        <end position="984"/>
    </location>
</feature>
<evidence type="ECO:0000256" key="2">
    <source>
        <dbReference type="SAM" id="SignalP"/>
    </source>
</evidence>
<keyword evidence="2" id="KW-0732">Signal</keyword>
<feature type="compositionally biased region" description="Low complexity" evidence="1">
    <location>
        <begin position="27"/>
        <end position="81"/>
    </location>
</feature>
<evidence type="ECO:0000313" key="4">
    <source>
        <dbReference type="Proteomes" id="UP001164459"/>
    </source>
</evidence>
<gene>
    <name evidence="3" type="ORF">O0S08_05750</name>
</gene>
<evidence type="ECO:0008006" key="5">
    <source>
        <dbReference type="Google" id="ProtNLM"/>
    </source>
</evidence>
<organism evidence="3 4">
    <name type="scientific">Nannocystis punicea</name>
    <dbReference type="NCBI Taxonomy" id="2995304"/>
    <lineage>
        <taxon>Bacteria</taxon>
        <taxon>Pseudomonadati</taxon>
        <taxon>Myxococcota</taxon>
        <taxon>Polyangia</taxon>
        <taxon>Nannocystales</taxon>
        <taxon>Nannocystaceae</taxon>
        <taxon>Nannocystis</taxon>
    </lineage>
</organism>
<dbReference type="RefSeq" id="WP_269037994.1">
    <property type="nucleotide sequence ID" value="NZ_CP114040.1"/>
</dbReference>
<accession>A0ABY7H8Q6</accession>
<protein>
    <recommendedName>
        <fullName evidence="5">Concanavalin A-like lectin/glucanase superfamily protein</fullName>
    </recommendedName>
</protein>
<feature type="chain" id="PRO_5047470036" description="Concanavalin A-like lectin/glucanase superfamily protein" evidence="2">
    <location>
        <begin position="24"/>
        <end position="995"/>
    </location>
</feature>
<evidence type="ECO:0000256" key="1">
    <source>
        <dbReference type="SAM" id="MobiDB-lite"/>
    </source>
</evidence>
<dbReference type="PROSITE" id="PS51257">
    <property type="entry name" value="PROKAR_LIPOPROTEIN"/>
    <property type="match status" value="1"/>
</dbReference>
<sequence length="995" mass="105097">MVRRHLRLLAPLMMLLGCGQDATQDPATEGASEGAMTAGTTGGAASSGDGEGSDTGSSTAAEPTTSTTATSTATGGDVPAPVEPACEVVTCEGDECDAFTPNAEIVEAAGGGPEAPKVVRPPVPVLARKVRLGEQGQYLRPVVPAFRTSADGRVALLRGDLVALRLEKLKNQPLLHQAPKLSGELFGPGLPTGDIVHPSVKQEFTVKSSSAAFLCQRKLAQPEVCPNFPAQDCYDFDLIATVDVSAGKNGVVLESIPVRVRVNNPKTVDAEVVAVDVAPHAEWKVTASIPVTLMAEMVASADGRVVAGRVLSVQDEGEEEPGIEAEYRLNGGGTHKAKFSLFYAYADDPCDVTQWMKRNGTGVFESMRPVPAAAYDQRMKDRGYGLAAQPLRAMNGDVLGEKDVLAGSYPWLDREVNNLIFSYTNPMPIDGSGEYSRYPIAREAGAVKSVGSSPRGFSVIGSWTQGKHVLLDGIINNEDYGFAADDTHRVSLYSSPDGPLAVRANAGGKNGADQLGLKNVKNNNHHLESLENNLGMHLRSLPVTPRDVVWNVGRGLASDEIVFDDFLDPHVVLFAEMTAAATPLDGSARNGRYQDGFSQKNGAYVHDPAAIRLQNAAASAVYPIASHGKLTGDGRVEPVALGGVRGRGLWLGKNAGARFSFPAATAEVEPMSFYAGVFVDARDSLAGERHLFHFESDAGTVAVTIEDGLLLHVRRPGGEAASFDVSCGVASWKRRFHHVGVLFGEAGAVTAFLDGNPLAEVRLSTAVRLAAGDFVLGGAHEGLDGVRGWYDEARVVLQGAAGQLEGPGSVELLCNYARGTTVAVPAEAPLRERAERFPFAGVRAERLGIQLDAAAGIVTCAVDYTDDVGVGRNRLPELTTWLRDPILHEGTPLLVHDQPRVDTRGVTFCRSCHVDAAETGDRPPTLTLDALVAAPDSVDTASDPRTQPMQPPSPGDGPAMARGAIPADWVTGSDGQTRPADAAKGPVPILRYILR</sequence>
<feature type="compositionally biased region" description="Polar residues" evidence="1">
    <location>
        <begin position="939"/>
        <end position="948"/>
    </location>
</feature>
<name>A0ABY7H8Q6_9BACT</name>
<dbReference type="Proteomes" id="UP001164459">
    <property type="component" value="Chromosome"/>
</dbReference>
<feature type="signal peptide" evidence="2">
    <location>
        <begin position="1"/>
        <end position="23"/>
    </location>
</feature>
<proteinExistence type="predicted"/>
<feature type="region of interest" description="Disordered" evidence="1">
    <location>
        <begin position="24"/>
        <end position="81"/>
    </location>
</feature>
<reference evidence="3" key="1">
    <citation type="submission" date="2022-11" db="EMBL/GenBank/DDBJ databases">
        <title>Minimal conservation of predation-associated metabolite biosynthetic gene clusters underscores biosynthetic potential of Myxococcota including descriptions for ten novel species: Archangium lansinium sp. nov., Myxococcus landrumus sp. nov., Nannocystis bai.</title>
        <authorList>
            <person name="Ahearne A."/>
            <person name="Stevens C."/>
            <person name="Dowd S."/>
        </authorList>
    </citation>
    <scope>NUCLEOTIDE SEQUENCE</scope>
    <source>
        <strain evidence="3">Fl3</strain>
    </source>
</reference>